<keyword evidence="3 10" id="KW-0812">Transmembrane</keyword>
<keyword evidence="9" id="KW-0479">Metal-binding</keyword>
<evidence type="ECO:0000313" key="15">
    <source>
        <dbReference type="Proteomes" id="UP000316621"/>
    </source>
</evidence>
<keyword evidence="4 11" id="KW-0732">Signal</keyword>
<keyword evidence="7 8" id="KW-0472">Membrane</keyword>
<organism evidence="14 15">
    <name type="scientific">Papaver somniferum</name>
    <name type="common">Opium poppy</name>
    <dbReference type="NCBI Taxonomy" id="3469"/>
    <lineage>
        <taxon>Eukaryota</taxon>
        <taxon>Viridiplantae</taxon>
        <taxon>Streptophyta</taxon>
        <taxon>Embryophyta</taxon>
        <taxon>Tracheophyta</taxon>
        <taxon>Spermatophyta</taxon>
        <taxon>Magnoliopsida</taxon>
        <taxon>Ranunculales</taxon>
        <taxon>Papaveraceae</taxon>
        <taxon>Papaveroideae</taxon>
        <taxon>Papaver</taxon>
    </lineage>
</organism>
<keyword evidence="5 8" id="KW-0249">Electron transport</keyword>
<accession>A0A4Y7JQA5</accession>
<dbReference type="PROSITE" id="PS50836">
    <property type="entry name" value="DOMON"/>
    <property type="match status" value="1"/>
</dbReference>
<name>A0A4Y7JQA5_PAPSO</name>
<feature type="signal peptide" evidence="11">
    <location>
        <begin position="1"/>
        <end position="27"/>
    </location>
</feature>
<evidence type="ECO:0000256" key="1">
    <source>
        <dbReference type="ARBA" id="ARBA00004370"/>
    </source>
</evidence>
<sequence length="385" mass="43141">MGSPLFNISVLGFTSLILLQQFSFSYSLTCTSQKFSGRREYQQCNDLPQLSSYIHWNYIESRSALDVAFVAPPVTPRGWVAWAINPYSQGMVGSQTLVAYMDDKDKMVVKTYNITSYQPTPSKIDLMMLELEAEYVDGLIKIYATMILPKHLGSTVNHVWQVGPSGMDGMLGKHAFGSENMNSMGKLDLVKGEISSYAAPGGELKHKYLHGILNALSWGFLFPVGVIMARYLRTFDSLDPAWFNLHVSCQVLGYILGVAGWGTGMKLGYESIGIEFPLHRKIGIALFCLCTLQVLFALFLRPKKDHKHRTLWNFYHHIQGCLIVILGIVNVFQGLSILSPAAKWINSYTLILYILLGIAIFAEVVTWIVYCKKRSLRPANPYPSA</sequence>
<dbReference type="CDD" id="cd08760">
    <property type="entry name" value="Cyt_b561_FRRS1_like"/>
    <property type="match status" value="1"/>
</dbReference>
<dbReference type="EMBL" id="CM010719">
    <property type="protein sequence ID" value="RZC63284.1"/>
    <property type="molecule type" value="Genomic_DNA"/>
</dbReference>
<keyword evidence="9" id="KW-0408">Iron</keyword>
<feature type="binding site" description="axial binding residue" evidence="9">
    <location>
        <position position="279"/>
    </location>
    <ligand>
        <name>heme b</name>
        <dbReference type="ChEBI" id="CHEBI:60344"/>
        <label>1</label>
    </ligand>
    <ligandPart>
        <name>Fe</name>
        <dbReference type="ChEBI" id="CHEBI:18248"/>
    </ligandPart>
</feature>
<reference evidence="14 15" key="1">
    <citation type="journal article" date="2018" name="Science">
        <title>The opium poppy genome and morphinan production.</title>
        <authorList>
            <person name="Guo L."/>
            <person name="Winzer T."/>
            <person name="Yang X."/>
            <person name="Li Y."/>
            <person name="Ning Z."/>
            <person name="He Z."/>
            <person name="Teodor R."/>
            <person name="Lu Y."/>
            <person name="Bowser T.A."/>
            <person name="Graham I.A."/>
            <person name="Ye K."/>
        </authorList>
    </citation>
    <scope>NUCLEOTIDE SEQUENCE [LARGE SCALE GENOMIC DNA]</scope>
    <source>
        <strain evidence="15">cv. HN1</strain>
        <tissue evidence="14">Leaves</tissue>
    </source>
</reference>
<dbReference type="PIRSF" id="PIRSF037471">
    <property type="entry name" value="UCP037471"/>
    <property type="match status" value="1"/>
</dbReference>
<dbReference type="Gene3D" id="1.20.120.1770">
    <property type="match status" value="1"/>
</dbReference>
<feature type="transmembrane region" description="Helical" evidence="10">
    <location>
        <begin position="350"/>
        <end position="370"/>
    </location>
</feature>
<dbReference type="PANTHER" id="PTHR23130">
    <property type="entry name" value="CYTOCHROME B561 AND DOMON DOMAIN-CONTAINING PROTEIN"/>
    <property type="match status" value="1"/>
</dbReference>
<protein>
    <recommendedName>
        <fullName evidence="8">Cytochrome b561 and DOMON domain-containing protein</fullName>
    </recommendedName>
</protein>
<evidence type="ECO:0000256" key="2">
    <source>
        <dbReference type="ARBA" id="ARBA00022448"/>
    </source>
</evidence>
<dbReference type="PROSITE" id="PS50939">
    <property type="entry name" value="CYTOCHROME_B561"/>
    <property type="match status" value="1"/>
</dbReference>
<evidence type="ECO:0000256" key="7">
    <source>
        <dbReference type="ARBA" id="ARBA00023136"/>
    </source>
</evidence>
<keyword evidence="2 8" id="KW-0813">Transport</keyword>
<keyword evidence="15" id="KW-1185">Reference proteome</keyword>
<feature type="binding site" description="axial binding residue" evidence="9">
    <location>
        <position position="316"/>
    </location>
    <ligand>
        <name>heme b</name>
        <dbReference type="ChEBI" id="CHEBI:60344"/>
        <label>1</label>
    </ligand>
    <ligandPart>
        <name>Fe</name>
        <dbReference type="ChEBI" id="CHEBI:18248"/>
    </ligandPart>
</feature>
<dbReference type="PANTHER" id="PTHR23130:SF195">
    <property type="entry name" value="CYTOCHROME B561 AND DOMON DOMAIN-CONTAINING PROTEIN"/>
    <property type="match status" value="1"/>
</dbReference>
<dbReference type="STRING" id="3469.A0A4Y7JQA5"/>
<dbReference type="CDD" id="cd09629">
    <property type="entry name" value="DOMON_CIL1_like"/>
    <property type="match status" value="1"/>
</dbReference>
<evidence type="ECO:0000256" key="3">
    <source>
        <dbReference type="ARBA" id="ARBA00022692"/>
    </source>
</evidence>
<feature type="transmembrane region" description="Helical" evidence="10">
    <location>
        <begin position="208"/>
        <end position="229"/>
    </location>
</feature>
<dbReference type="Gramene" id="RZC63284">
    <property type="protein sequence ID" value="RZC63284"/>
    <property type="gene ID" value="C5167_025056"/>
</dbReference>
<evidence type="ECO:0000256" key="5">
    <source>
        <dbReference type="ARBA" id="ARBA00022982"/>
    </source>
</evidence>
<feature type="transmembrane region" description="Helical" evidence="10">
    <location>
        <begin position="282"/>
        <end position="300"/>
    </location>
</feature>
<feature type="domain" description="Cytochrome b561" evidence="13">
    <location>
        <begin position="170"/>
        <end position="371"/>
    </location>
</feature>
<evidence type="ECO:0000256" key="10">
    <source>
        <dbReference type="SAM" id="Phobius"/>
    </source>
</evidence>
<dbReference type="GO" id="GO:0016020">
    <property type="term" value="C:membrane"/>
    <property type="evidence" value="ECO:0007669"/>
    <property type="project" value="UniProtKB-SubCell"/>
</dbReference>
<dbReference type="Pfam" id="PF03188">
    <property type="entry name" value="Cytochrom_B561"/>
    <property type="match status" value="1"/>
</dbReference>
<dbReference type="Proteomes" id="UP000316621">
    <property type="component" value="Chromosome 5"/>
</dbReference>
<dbReference type="OMA" id="FETWERT"/>
<evidence type="ECO:0000313" key="14">
    <source>
        <dbReference type="EMBL" id="RZC63284.1"/>
    </source>
</evidence>
<dbReference type="InterPro" id="IPR005018">
    <property type="entry name" value="DOMON_domain"/>
</dbReference>
<evidence type="ECO:0000259" key="13">
    <source>
        <dbReference type="PROSITE" id="PS50939"/>
    </source>
</evidence>
<evidence type="ECO:0000256" key="11">
    <source>
        <dbReference type="SAM" id="SignalP"/>
    </source>
</evidence>
<feature type="domain" description="DOMON" evidence="12">
    <location>
        <begin position="50"/>
        <end position="163"/>
    </location>
</feature>
<evidence type="ECO:0000256" key="9">
    <source>
        <dbReference type="PIRSR" id="PIRSR037471-1"/>
    </source>
</evidence>
<gene>
    <name evidence="14" type="ORF">C5167_025056</name>
</gene>
<evidence type="ECO:0000259" key="12">
    <source>
        <dbReference type="PROSITE" id="PS50836"/>
    </source>
</evidence>
<dbReference type="InterPro" id="IPR045265">
    <property type="entry name" value="AIR12_DOMON"/>
</dbReference>
<dbReference type="SMART" id="SM00665">
    <property type="entry name" value="B561"/>
    <property type="match status" value="1"/>
</dbReference>
<evidence type="ECO:0000256" key="4">
    <source>
        <dbReference type="ARBA" id="ARBA00022729"/>
    </source>
</evidence>
<dbReference type="OrthoDB" id="2419613at2759"/>
<proteinExistence type="predicted"/>
<feature type="transmembrane region" description="Helical" evidence="10">
    <location>
        <begin position="320"/>
        <end position="338"/>
    </location>
</feature>
<dbReference type="InterPro" id="IPR006593">
    <property type="entry name" value="Cyt_b561/ferric_Rdtase_TM"/>
</dbReference>
<feature type="binding site" description="axial binding residue" evidence="9">
    <location>
        <position position="246"/>
    </location>
    <ligand>
        <name>heme b</name>
        <dbReference type="ChEBI" id="CHEBI:60344"/>
        <label>1</label>
    </ligand>
    <ligandPart>
        <name>Fe</name>
        <dbReference type="ChEBI" id="CHEBI:18248"/>
    </ligandPart>
</feature>
<dbReference type="GO" id="GO:0046872">
    <property type="term" value="F:metal ion binding"/>
    <property type="evidence" value="ECO:0007669"/>
    <property type="project" value="UniProtKB-KW"/>
</dbReference>
<dbReference type="InterPro" id="IPR017214">
    <property type="entry name" value="UCP037471"/>
</dbReference>
<feature type="binding site" description="axial binding residue" evidence="9">
    <location>
        <position position="210"/>
    </location>
    <ligand>
        <name>heme b</name>
        <dbReference type="ChEBI" id="CHEBI:60344"/>
        <label>1</label>
    </ligand>
    <ligandPart>
        <name>Fe</name>
        <dbReference type="ChEBI" id="CHEBI:18248"/>
    </ligandPart>
</feature>
<comment type="cofactor">
    <cofactor evidence="8">
        <name>heme b</name>
        <dbReference type="ChEBI" id="CHEBI:60344"/>
    </cofactor>
    <text evidence="8">Binds 2 heme b groups non-covalently.</text>
</comment>
<evidence type="ECO:0000256" key="6">
    <source>
        <dbReference type="ARBA" id="ARBA00022989"/>
    </source>
</evidence>
<dbReference type="AlphaFoldDB" id="A0A4Y7JQA5"/>
<comment type="subcellular location">
    <subcellularLocation>
        <location evidence="1">Membrane</location>
    </subcellularLocation>
</comment>
<evidence type="ECO:0000256" key="8">
    <source>
        <dbReference type="PIRNR" id="PIRNR037471"/>
    </source>
</evidence>
<dbReference type="Pfam" id="PF04526">
    <property type="entry name" value="DUF568"/>
    <property type="match status" value="1"/>
</dbReference>
<keyword evidence="6 10" id="KW-1133">Transmembrane helix</keyword>
<feature type="chain" id="PRO_5021496143" description="Cytochrome b561 and DOMON domain-containing protein" evidence="11">
    <location>
        <begin position="28"/>
        <end position="385"/>
    </location>
</feature>
<feature type="transmembrane region" description="Helical" evidence="10">
    <location>
        <begin position="241"/>
        <end position="262"/>
    </location>
</feature>